<dbReference type="SUPFAM" id="SSF47413">
    <property type="entry name" value="lambda repressor-like DNA-binding domains"/>
    <property type="match status" value="1"/>
</dbReference>
<dbReference type="AlphaFoldDB" id="A0A239JEL6"/>
<dbReference type="EMBL" id="FZPC01000012">
    <property type="protein sequence ID" value="SNT04265.1"/>
    <property type="molecule type" value="Genomic_DNA"/>
</dbReference>
<dbReference type="InterPro" id="IPR001387">
    <property type="entry name" value="Cro/C1-type_HTH"/>
</dbReference>
<evidence type="ECO:0000256" key="3">
    <source>
        <dbReference type="ARBA" id="ARBA00023163"/>
    </source>
</evidence>
<dbReference type="RefSeq" id="WP_089391836.1">
    <property type="nucleotide sequence ID" value="NZ_FNEC01000001.1"/>
</dbReference>
<proteinExistence type="predicted"/>
<dbReference type="Proteomes" id="UP000199693">
    <property type="component" value="Unassembled WGS sequence"/>
</dbReference>
<evidence type="ECO:0000313" key="7">
    <source>
        <dbReference type="Proteomes" id="UP000198309"/>
    </source>
</evidence>
<evidence type="ECO:0000256" key="1">
    <source>
        <dbReference type="ARBA" id="ARBA00023015"/>
    </source>
</evidence>
<protein>
    <submittedName>
        <fullName evidence="5 6">Transcriptional regulator</fullName>
    </submittedName>
</protein>
<accession>A0A239JEL6</accession>
<organism evidence="5 8">
    <name type="scientific">Pseudomonas delhiensis</name>
    <dbReference type="NCBI Taxonomy" id="366289"/>
    <lineage>
        <taxon>Bacteria</taxon>
        <taxon>Pseudomonadati</taxon>
        <taxon>Pseudomonadota</taxon>
        <taxon>Gammaproteobacteria</taxon>
        <taxon>Pseudomonadales</taxon>
        <taxon>Pseudomonadaceae</taxon>
        <taxon>Pseudomonas</taxon>
    </lineage>
</organism>
<reference evidence="5 8" key="1">
    <citation type="submission" date="2016-10" db="EMBL/GenBank/DDBJ databases">
        <authorList>
            <person name="de Groot N.N."/>
        </authorList>
    </citation>
    <scope>NUCLEOTIDE SEQUENCE [LARGE SCALE GENOMIC DNA]</scope>
    <source>
        <strain evidence="5 8">CCM 7361</strain>
    </source>
</reference>
<dbReference type="InterPro" id="IPR052359">
    <property type="entry name" value="HTH-type_reg/antitoxin"/>
</dbReference>
<dbReference type="PANTHER" id="PTHR36511">
    <property type="entry name" value="MERR FAMILY BACTERIAL REGULATORY PROTEIN"/>
    <property type="match status" value="1"/>
</dbReference>
<keyword evidence="7" id="KW-1185">Reference proteome</keyword>
<dbReference type="GO" id="GO:0003677">
    <property type="term" value="F:DNA binding"/>
    <property type="evidence" value="ECO:0007669"/>
    <property type="project" value="UniProtKB-KW"/>
</dbReference>
<evidence type="ECO:0000313" key="5">
    <source>
        <dbReference type="EMBL" id="SDH94582.1"/>
    </source>
</evidence>
<dbReference type="InterPro" id="IPR010982">
    <property type="entry name" value="Lambda_DNA-bd_dom_sf"/>
</dbReference>
<name>A0A239JEL6_9PSED</name>
<keyword evidence="1" id="KW-0805">Transcription regulation</keyword>
<sequence length="105" mass="11850">MSKRDIFAELLEGFDDLAAERQGKITLRTHKVESAPLLPATGEEIAALRERLNMSQPVFARILHAAPATLKNWEQNRSRPNDQATLLIRLLARHPETLELITELA</sequence>
<dbReference type="Gene3D" id="1.10.260.40">
    <property type="entry name" value="lambda repressor-like DNA-binding domains"/>
    <property type="match status" value="1"/>
</dbReference>
<keyword evidence="2" id="KW-0238">DNA-binding</keyword>
<evidence type="ECO:0000259" key="4">
    <source>
        <dbReference type="PROSITE" id="PS50943"/>
    </source>
</evidence>
<keyword evidence="3" id="KW-0804">Transcription</keyword>
<dbReference type="CDD" id="cd00093">
    <property type="entry name" value="HTH_XRE"/>
    <property type="match status" value="1"/>
</dbReference>
<dbReference type="PROSITE" id="PS50943">
    <property type="entry name" value="HTH_CROC1"/>
    <property type="match status" value="1"/>
</dbReference>
<evidence type="ECO:0000256" key="2">
    <source>
        <dbReference type="ARBA" id="ARBA00023125"/>
    </source>
</evidence>
<gene>
    <name evidence="5" type="ORF">SAMN05216189_100171</name>
    <name evidence="6" type="ORF">SAMN06295949_112104</name>
</gene>
<dbReference type="PANTHER" id="PTHR36511:SF3">
    <property type="entry name" value="ANTITOXIN HIGA-2"/>
    <property type="match status" value="1"/>
</dbReference>
<reference evidence="6 7" key="2">
    <citation type="submission" date="2017-06" db="EMBL/GenBank/DDBJ databases">
        <authorList>
            <person name="Varghese N."/>
            <person name="Submissions S."/>
        </authorList>
    </citation>
    <scope>NUCLEOTIDE SEQUENCE [LARGE SCALE GENOMIC DNA]</scope>
    <source>
        <strain evidence="6 7">RLD-1</strain>
    </source>
</reference>
<feature type="domain" description="HTH cro/C1-type" evidence="4">
    <location>
        <begin position="45"/>
        <end position="98"/>
    </location>
</feature>
<dbReference type="Proteomes" id="UP000198309">
    <property type="component" value="Unassembled WGS sequence"/>
</dbReference>
<evidence type="ECO:0000313" key="6">
    <source>
        <dbReference type="EMBL" id="SNT04265.1"/>
    </source>
</evidence>
<evidence type="ECO:0000313" key="8">
    <source>
        <dbReference type="Proteomes" id="UP000199693"/>
    </source>
</evidence>
<dbReference type="EMBL" id="FNEC01000001">
    <property type="protein sequence ID" value="SDH94582.1"/>
    <property type="molecule type" value="Genomic_DNA"/>
</dbReference>